<keyword evidence="18" id="KW-1185">Reference proteome</keyword>
<evidence type="ECO:0000313" key="17">
    <source>
        <dbReference type="EMBL" id="AOA58543.1"/>
    </source>
</evidence>
<dbReference type="InterPro" id="IPR012910">
    <property type="entry name" value="Plug_dom"/>
</dbReference>
<evidence type="ECO:0000256" key="3">
    <source>
        <dbReference type="ARBA" id="ARBA00022448"/>
    </source>
</evidence>
<dbReference type="InterPro" id="IPR036942">
    <property type="entry name" value="Beta-barrel_TonB_sf"/>
</dbReference>
<dbReference type="OrthoDB" id="8663017at2"/>
<evidence type="ECO:0000256" key="2">
    <source>
        <dbReference type="ARBA" id="ARBA00009810"/>
    </source>
</evidence>
<dbReference type="Proteomes" id="UP000093391">
    <property type="component" value="Chromosome"/>
</dbReference>
<dbReference type="FunFam" id="2.170.130.10:FF:000010">
    <property type="entry name" value="Ferripyoverdine receptor"/>
    <property type="match status" value="1"/>
</dbReference>
<evidence type="ECO:0000313" key="18">
    <source>
        <dbReference type="Proteomes" id="UP000093391"/>
    </source>
</evidence>
<dbReference type="SMART" id="SM00965">
    <property type="entry name" value="STN"/>
    <property type="match status" value="1"/>
</dbReference>
<comment type="similarity">
    <text evidence="2 14 15">Belongs to the TonB-dependent receptor family.</text>
</comment>
<keyword evidence="11 14" id="KW-0472">Membrane</keyword>
<reference evidence="17 18" key="1">
    <citation type="submission" date="2016-08" db="EMBL/GenBank/DDBJ databases">
        <authorList>
            <person name="Seilhamer J.J."/>
        </authorList>
    </citation>
    <scope>NUCLEOTIDE SEQUENCE [LARGE SCALE GENOMIC DNA]</scope>
    <source>
        <strain evidence="17 18">BRTC-1</strain>
    </source>
</reference>
<dbReference type="EMBL" id="CP016895">
    <property type="protein sequence ID" value="AOA58543.1"/>
    <property type="molecule type" value="Genomic_DNA"/>
</dbReference>
<evidence type="ECO:0000256" key="11">
    <source>
        <dbReference type="ARBA" id="ARBA00023136"/>
    </source>
</evidence>
<dbReference type="InterPro" id="IPR000531">
    <property type="entry name" value="Beta-barrel_TonB"/>
</dbReference>
<dbReference type="Gene3D" id="2.40.170.20">
    <property type="entry name" value="TonB-dependent receptor, beta-barrel domain"/>
    <property type="match status" value="1"/>
</dbReference>
<protein>
    <submittedName>
        <fullName evidence="17">TonB-dependent receptor</fullName>
    </submittedName>
</protein>
<accession>A0A1B2M0J2</accession>
<evidence type="ECO:0000256" key="6">
    <source>
        <dbReference type="ARBA" id="ARBA00022692"/>
    </source>
</evidence>
<comment type="subcellular location">
    <subcellularLocation>
        <location evidence="1 14">Cell outer membrane</location>
        <topology evidence="1 14">Multi-pass membrane protein</topology>
    </subcellularLocation>
</comment>
<dbReference type="Pfam" id="PF00593">
    <property type="entry name" value="TonB_dep_Rec_b-barrel"/>
    <property type="match status" value="1"/>
</dbReference>
<name>A0A1B2M0J2_9GAMM</name>
<dbReference type="PANTHER" id="PTHR32552">
    <property type="entry name" value="FERRICHROME IRON RECEPTOR-RELATED"/>
    <property type="match status" value="1"/>
</dbReference>
<evidence type="ECO:0000256" key="9">
    <source>
        <dbReference type="ARBA" id="ARBA00023065"/>
    </source>
</evidence>
<keyword evidence="5" id="KW-0410">Iron transport</keyword>
<evidence type="ECO:0000256" key="14">
    <source>
        <dbReference type="PROSITE-ProRule" id="PRU01360"/>
    </source>
</evidence>
<gene>
    <name evidence="17" type="ORF">BFG52_09395</name>
</gene>
<dbReference type="GO" id="GO:0038023">
    <property type="term" value="F:signaling receptor activity"/>
    <property type="evidence" value="ECO:0007669"/>
    <property type="project" value="InterPro"/>
</dbReference>
<dbReference type="InterPro" id="IPR037066">
    <property type="entry name" value="Plug_dom_sf"/>
</dbReference>
<dbReference type="GO" id="GO:0009279">
    <property type="term" value="C:cell outer membrane"/>
    <property type="evidence" value="ECO:0007669"/>
    <property type="project" value="UniProtKB-SubCell"/>
</dbReference>
<dbReference type="InterPro" id="IPR010105">
    <property type="entry name" value="TonB_sidphr_rcpt"/>
</dbReference>
<dbReference type="Gene3D" id="3.55.50.30">
    <property type="match status" value="1"/>
</dbReference>
<dbReference type="SUPFAM" id="SSF56935">
    <property type="entry name" value="Porins"/>
    <property type="match status" value="1"/>
</dbReference>
<dbReference type="PANTHER" id="PTHR32552:SF74">
    <property type="entry name" value="HYDROXAMATE SIDEROPHORE RECEPTOR FHUE"/>
    <property type="match status" value="1"/>
</dbReference>
<dbReference type="STRING" id="1789224.BFG52_09395"/>
<feature type="domain" description="Secretin/TonB short N-terminal" evidence="16">
    <location>
        <begin position="66"/>
        <end position="117"/>
    </location>
</feature>
<dbReference type="RefSeq" id="WP_067555180.1">
    <property type="nucleotide sequence ID" value="NZ_CP016895.1"/>
</dbReference>
<organism evidence="17 18">
    <name type="scientific">Acinetobacter larvae</name>
    <dbReference type="NCBI Taxonomy" id="1789224"/>
    <lineage>
        <taxon>Bacteria</taxon>
        <taxon>Pseudomonadati</taxon>
        <taxon>Pseudomonadota</taxon>
        <taxon>Gammaproteobacteria</taxon>
        <taxon>Moraxellales</taxon>
        <taxon>Moraxellaceae</taxon>
        <taxon>Acinetobacter</taxon>
    </lineage>
</organism>
<evidence type="ECO:0000256" key="13">
    <source>
        <dbReference type="ARBA" id="ARBA00023237"/>
    </source>
</evidence>
<keyword evidence="4 14" id="KW-1134">Transmembrane beta strand</keyword>
<dbReference type="AlphaFoldDB" id="A0A1B2M0J2"/>
<evidence type="ECO:0000256" key="12">
    <source>
        <dbReference type="ARBA" id="ARBA00023170"/>
    </source>
</evidence>
<evidence type="ECO:0000256" key="10">
    <source>
        <dbReference type="ARBA" id="ARBA00023077"/>
    </source>
</evidence>
<sequence>MAFYHKRHKKITLKPIVISLQMVLCAGLYTTQSAVFAAQHMQRSHYKIAAANLNQVLNLFAAQSGIAIAMDGAQLAHYKSAGLHGSYSVPEGFNTLLANTAFQAQQTAQGYIIVKKAQQPNTSAQAVTQLPPEAAAVDAETTVAELAVIELQAQQDTTKTEGRNSYTTGQMNTATKLKLSMRETPQSVSVLTRQQIDDLALTTLDDAAQNVTGLVMQKGYYTGDSGSISARGFPLSNILIDGVPMTLGANGTFNGDNDALDIYDRVEVVRGATGLTTGVGTPSASINLVRKRPTTQAQGAATISLGSWQNYKTSLDYAGPLNRSGALRARTVVSAQDRNEFYDQADAKNYQFYGIVEADLSPQLLATLGVHYRKVDNHGGSQNLPNISNGELLQFTPTSNLSNAFDYWKQEDLSVFSELLYKINEDWNLKFSSLWKRPQQDLLFTSLQAASTQQPWRQHSQAYQLDNTADSYDLAVDGHYQLLQRKHDIMFGLSHREKHNKNWGGWADYAWTNQAPAIDLSHWDAWQVTRPEIDMDLWNIDNKTNQQGIYAATRLNLADPLKIILGSRWSWYSSKNLRNNSRYEQKAEFTPYLGIIYDLNPQHSVYASWTEIFEPQSAVDRYGEQLQPITGVNYEIGLKGEYFDGQLNASIAGFLVQQQNRSISDLEGPNPCPGNTQGYCSRASGEVESKGFELELNGALTEYWQLSAGYTYVNTEYSKDSNAENVGKIFNPSLPKQQFKLSTQYQLPAQFNQWRVGGSIYAQNATSSSDDPHIRQAGYALVSLYSNYAVNKDLNLQFNLNNLLNKNYYTSLGWNSGGTAFGATRNFMITAKYKF</sequence>
<keyword evidence="7" id="KW-0732">Signal</keyword>
<evidence type="ECO:0000256" key="5">
    <source>
        <dbReference type="ARBA" id="ARBA00022496"/>
    </source>
</evidence>
<dbReference type="GO" id="GO:0015891">
    <property type="term" value="P:siderophore transport"/>
    <property type="evidence" value="ECO:0007669"/>
    <property type="project" value="InterPro"/>
</dbReference>
<dbReference type="NCBIfam" id="TIGR01783">
    <property type="entry name" value="TonB-siderophor"/>
    <property type="match status" value="1"/>
</dbReference>
<evidence type="ECO:0000256" key="1">
    <source>
        <dbReference type="ARBA" id="ARBA00004571"/>
    </source>
</evidence>
<evidence type="ECO:0000256" key="4">
    <source>
        <dbReference type="ARBA" id="ARBA00022452"/>
    </source>
</evidence>
<dbReference type="Pfam" id="PF07715">
    <property type="entry name" value="Plug"/>
    <property type="match status" value="1"/>
</dbReference>
<dbReference type="Gene3D" id="2.170.130.10">
    <property type="entry name" value="TonB-dependent receptor, plug domain"/>
    <property type="match status" value="1"/>
</dbReference>
<evidence type="ECO:0000256" key="8">
    <source>
        <dbReference type="ARBA" id="ARBA00023004"/>
    </source>
</evidence>
<keyword evidence="8" id="KW-0408">Iron</keyword>
<keyword evidence="3 14" id="KW-0813">Transport</keyword>
<evidence type="ECO:0000259" key="16">
    <source>
        <dbReference type="SMART" id="SM00965"/>
    </source>
</evidence>
<keyword evidence="9" id="KW-0406">Ion transport</keyword>
<evidence type="ECO:0000256" key="15">
    <source>
        <dbReference type="RuleBase" id="RU003357"/>
    </source>
</evidence>
<dbReference type="GO" id="GO:0015344">
    <property type="term" value="F:siderophore uptake transmembrane transporter activity"/>
    <property type="evidence" value="ECO:0007669"/>
    <property type="project" value="TreeGrafter"/>
</dbReference>
<dbReference type="InterPro" id="IPR011662">
    <property type="entry name" value="Secretin/TonB_short_N"/>
</dbReference>
<keyword evidence="12 17" id="KW-0675">Receptor</keyword>
<keyword evidence="10 15" id="KW-0798">TonB box</keyword>
<dbReference type="PROSITE" id="PS52016">
    <property type="entry name" value="TONB_DEPENDENT_REC_3"/>
    <property type="match status" value="1"/>
</dbReference>
<dbReference type="CDD" id="cd01347">
    <property type="entry name" value="ligand_gated_channel"/>
    <property type="match status" value="1"/>
</dbReference>
<keyword evidence="6 14" id="KW-0812">Transmembrane</keyword>
<dbReference type="InterPro" id="IPR039426">
    <property type="entry name" value="TonB-dep_rcpt-like"/>
</dbReference>
<evidence type="ECO:0000256" key="7">
    <source>
        <dbReference type="ARBA" id="ARBA00022729"/>
    </source>
</evidence>
<keyword evidence="13 14" id="KW-0998">Cell outer membrane</keyword>
<dbReference type="KEGG" id="ala:BFG52_09395"/>
<proteinExistence type="inferred from homology"/>